<feature type="transmembrane region" description="Helical" evidence="6">
    <location>
        <begin position="173"/>
        <end position="197"/>
    </location>
</feature>
<proteinExistence type="inferred from homology"/>
<comment type="similarity">
    <text evidence="2">Belongs to the major facilitator superfamily. Proton-dependent oligopeptide transporter (POT/PTR) (TC 2.A.17) family.</text>
</comment>
<dbReference type="AlphaFoldDB" id="A0AAD4SQE7"/>
<evidence type="ECO:0000313" key="7">
    <source>
        <dbReference type="EMBL" id="KAI3917858.1"/>
    </source>
</evidence>
<keyword evidence="3 6" id="KW-0812">Transmembrane</keyword>
<protein>
    <submittedName>
        <fullName evidence="7">Uncharacterized protein</fullName>
    </submittedName>
</protein>
<feature type="transmembrane region" description="Helical" evidence="6">
    <location>
        <begin position="131"/>
        <end position="153"/>
    </location>
</feature>
<evidence type="ECO:0000256" key="4">
    <source>
        <dbReference type="ARBA" id="ARBA00022989"/>
    </source>
</evidence>
<feature type="transmembrane region" description="Helical" evidence="6">
    <location>
        <begin position="104"/>
        <end position="124"/>
    </location>
</feature>
<evidence type="ECO:0000256" key="3">
    <source>
        <dbReference type="ARBA" id="ARBA00022692"/>
    </source>
</evidence>
<dbReference type="Pfam" id="PF00854">
    <property type="entry name" value="PTR2"/>
    <property type="match status" value="1"/>
</dbReference>
<dbReference type="PANTHER" id="PTHR11654">
    <property type="entry name" value="OLIGOPEPTIDE TRANSPORTER-RELATED"/>
    <property type="match status" value="1"/>
</dbReference>
<feature type="transmembrane region" description="Helical" evidence="6">
    <location>
        <begin position="218"/>
        <end position="241"/>
    </location>
</feature>
<comment type="caution">
    <text evidence="7">The sequence shown here is derived from an EMBL/GenBank/DDBJ whole genome shotgun (WGS) entry which is preliminary data.</text>
</comment>
<sequence>MEVLSYDKVGANDQYEVPLLTNNTTNGHGVEKNSSIDFVEGVVDYKGDKVFDRSKFGGWKSASFLILLSTADSFVNVGMVLNLISYLTGPLQQPTLSAAQNINILAGVTWMVPLFTSLFVDCFLGQFRTILFSCLIYITGFGFLTLSVLHPYLKRSDCLNNTDYKTPCNSPSSFQVLFFYISLYIASVGGSGFRLCAQAFGADQFDETSSGECKSKSSFFNWWYFAASIGTILSQLILNYIQDNLSWAVAFGISCIVMMVSLTVFLLRAHTYRYNVKKNSTHAILDIIQVFVVAAKNWRSKPSFDHEQAIGTAHQTPPGSHQF</sequence>
<keyword evidence="5 6" id="KW-0472">Membrane</keyword>
<evidence type="ECO:0000256" key="1">
    <source>
        <dbReference type="ARBA" id="ARBA00004141"/>
    </source>
</evidence>
<dbReference type="SUPFAM" id="SSF103473">
    <property type="entry name" value="MFS general substrate transporter"/>
    <property type="match status" value="1"/>
</dbReference>
<name>A0AAD4SQE7_9MAGN</name>
<dbReference type="Proteomes" id="UP001202328">
    <property type="component" value="Unassembled WGS sequence"/>
</dbReference>
<keyword evidence="4 6" id="KW-1133">Transmembrane helix</keyword>
<dbReference type="EMBL" id="JAJJMB010008958">
    <property type="protein sequence ID" value="KAI3917858.1"/>
    <property type="molecule type" value="Genomic_DNA"/>
</dbReference>
<comment type="subcellular location">
    <subcellularLocation>
        <location evidence="1">Membrane</location>
        <topology evidence="1">Multi-pass membrane protein</topology>
    </subcellularLocation>
</comment>
<dbReference type="InterPro" id="IPR036259">
    <property type="entry name" value="MFS_trans_sf"/>
</dbReference>
<dbReference type="GO" id="GO:0016020">
    <property type="term" value="C:membrane"/>
    <property type="evidence" value="ECO:0007669"/>
    <property type="project" value="UniProtKB-SubCell"/>
</dbReference>
<feature type="non-terminal residue" evidence="7">
    <location>
        <position position="323"/>
    </location>
</feature>
<accession>A0AAD4SQE7</accession>
<evidence type="ECO:0000256" key="5">
    <source>
        <dbReference type="ARBA" id="ARBA00023136"/>
    </source>
</evidence>
<dbReference type="Gene3D" id="1.20.1250.20">
    <property type="entry name" value="MFS general substrate transporter like domains"/>
    <property type="match status" value="1"/>
</dbReference>
<feature type="transmembrane region" description="Helical" evidence="6">
    <location>
        <begin position="247"/>
        <end position="267"/>
    </location>
</feature>
<dbReference type="GO" id="GO:0022857">
    <property type="term" value="F:transmembrane transporter activity"/>
    <property type="evidence" value="ECO:0007669"/>
    <property type="project" value="InterPro"/>
</dbReference>
<evidence type="ECO:0000313" key="8">
    <source>
        <dbReference type="Proteomes" id="UP001202328"/>
    </source>
</evidence>
<organism evidence="7 8">
    <name type="scientific">Papaver atlanticum</name>
    <dbReference type="NCBI Taxonomy" id="357466"/>
    <lineage>
        <taxon>Eukaryota</taxon>
        <taxon>Viridiplantae</taxon>
        <taxon>Streptophyta</taxon>
        <taxon>Embryophyta</taxon>
        <taxon>Tracheophyta</taxon>
        <taxon>Spermatophyta</taxon>
        <taxon>Magnoliopsida</taxon>
        <taxon>Ranunculales</taxon>
        <taxon>Papaveraceae</taxon>
        <taxon>Papaveroideae</taxon>
        <taxon>Papaver</taxon>
    </lineage>
</organism>
<evidence type="ECO:0000256" key="6">
    <source>
        <dbReference type="SAM" id="Phobius"/>
    </source>
</evidence>
<reference evidence="7" key="1">
    <citation type="submission" date="2022-04" db="EMBL/GenBank/DDBJ databases">
        <title>A functionally conserved STORR gene fusion in Papaver species that diverged 16.8 million years ago.</title>
        <authorList>
            <person name="Catania T."/>
        </authorList>
    </citation>
    <scope>NUCLEOTIDE SEQUENCE</scope>
    <source>
        <strain evidence="7">S-188037</strain>
    </source>
</reference>
<gene>
    <name evidence="7" type="ORF">MKW98_000092</name>
</gene>
<feature type="transmembrane region" description="Helical" evidence="6">
    <location>
        <begin position="62"/>
        <end position="84"/>
    </location>
</feature>
<evidence type="ECO:0000256" key="2">
    <source>
        <dbReference type="ARBA" id="ARBA00005982"/>
    </source>
</evidence>
<dbReference type="InterPro" id="IPR000109">
    <property type="entry name" value="POT_fam"/>
</dbReference>
<keyword evidence="8" id="KW-1185">Reference proteome</keyword>